<keyword evidence="1" id="KW-0677">Repeat</keyword>
<evidence type="ECO:0000259" key="7">
    <source>
        <dbReference type="Pfam" id="PF23559"/>
    </source>
</evidence>
<keyword evidence="3" id="KW-0611">Plant defense</keyword>
<evidence type="ECO:0000313" key="10">
    <source>
        <dbReference type="Proteomes" id="UP001174677"/>
    </source>
</evidence>
<keyword evidence="4" id="KW-0812">Transmembrane</keyword>
<evidence type="ECO:0008006" key="11">
    <source>
        <dbReference type="Google" id="ProtNLM"/>
    </source>
</evidence>
<dbReference type="InterPro" id="IPR041118">
    <property type="entry name" value="Rx_N"/>
</dbReference>
<evidence type="ECO:0000259" key="6">
    <source>
        <dbReference type="Pfam" id="PF18052"/>
    </source>
</evidence>
<dbReference type="InterPro" id="IPR002182">
    <property type="entry name" value="NB-ARC"/>
</dbReference>
<dbReference type="SUPFAM" id="SSF52058">
    <property type="entry name" value="L domain-like"/>
    <property type="match status" value="1"/>
</dbReference>
<evidence type="ECO:0000256" key="4">
    <source>
        <dbReference type="SAM" id="Phobius"/>
    </source>
</evidence>
<feature type="domain" description="Disease resistance N-terminal" evidence="6">
    <location>
        <begin position="157"/>
        <end position="231"/>
    </location>
</feature>
<evidence type="ECO:0000313" key="9">
    <source>
        <dbReference type="EMBL" id="KAJ9178560.1"/>
    </source>
</evidence>
<dbReference type="Proteomes" id="UP001174677">
    <property type="component" value="Chromosome 6"/>
</dbReference>
<dbReference type="Gene3D" id="1.10.10.10">
    <property type="entry name" value="Winged helix-like DNA-binding domain superfamily/Winged helix DNA-binding domain"/>
    <property type="match status" value="1"/>
</dbReference>
<protein>
    <recommendedName>
        <fullName evidence="11">NB-ARC domain-containing protein</fullName>
    </recommendedName>
</protein>
<dbReference type="InterPro" id="IPR058922">
    <property type="entry name" value="WHD_DRP"/>
</dbReference>
<dbReference type="Gene3D" id="3.40.50.300">
    <property type="entry name" value="P-loop containing nucleotide triphosphate hydrolases"/>
    <property type="match status" value="1"/>
</dbReference>
<dbReference type="Pfam" id="PF18052">
    <property type="entry name" value="Rx_N"/>
    <property type="match status" value="1"/>
</dbReference>
<sequence>MMRQIVLSVLGKISNLLIQESDSLLGVEDQIQCIETLLRRYADDSCNVCQKKLLRKTIYDLEDVIDELIIKSARRSNRDVCIRYVSAFVHLPMYFFYFLALVDLLDHYRFRERLEQIKIKISVVYTRWLQEAGYWHKSFGVYDVGIGYSVISPVIGLFEALATRNELRPTVRRQARRLRDEFRSLDDFLKDIEQSKQLSEVGMAWMEELCDVCRSAENVVGLFLQRMKNGRRGPFENLVWAPLNFISQRKLFLQMASINRKIRDISGRRDEAIPRSISGSNNDQSLYQQGKPLPRDADQLDMVSFDEDVDAVMAQLLKDDPRCITISIVGVGGIGKTNLAKLIYDSQTIADHFPNRIWVSRATEFNIIEQIFSVKDSTLVSYPFWHEKFAYTVRQLVNAFFLDKKYLIVVDDLCLTELCLPREFWTNMGRVFNDIPNGARILFTIRNFRQAPPDTETSFIYRLHLRSHDESWALFTHTLKVNILPEMQNLKGHIIRTCGGLPKVILKLRELLSQRDATLEEWSRVLDRLNQDQEPWLEILDEINKYLPLYLRRCLFYFGLFPVGRKIPARRLIALWVAEGLGCQQSNEKSPEHVAEACLRELMNYNMVQVTEKKLNGRVKTCCLPEALQVHWFSKAKEANFLQGHSDISNTNIGVIRRLADHLQQNDAIFDDIHCHNNASSYSRYRDVVSFLSFDTREGSRPGEDIGNFLDRSISSNCFRFLWVLDLENVYRPKLPKAVGQLTRLRYLGLRSTYLEMLPVFINKLLNLQTLDLKRTCINTLPCSIWKMQKLRHLFLDESFRNTFVPRQEESSLVDLQTLWGAFVDENSPVRNGLDTSLNIKKLGLKCKISVPSQNAAMSSQLVDVANWIVKLKDLQSLRLKSFDESGQPWDLHLQSLVEHVDLSNIYLVGKLKNQHLVSALPRSLIDLTLSASGLVEDPMQTLAKLPNLRIVRLLSRSFTGKNMLCSFGGFPKLEVLKFWELELLEEWNVEEGALTSLKDLEIRSCGNLKMLPDGLQHVRTLRELKLTKLPMVSSRIKDNLGGEWNKIAHIRHVWKED</sequence>
<proteinExistence type="predicted"/>
<dbReference type="SUPFAM" id="SSF52540">
    <property type="entry name" value="P-loop containing nucleoside triphosphate hydrolases"/>
    <property type="match status" value="1"/>
</dbReference>
<dbReference type="Pfam" id="PF23598">
    <property type="entry name" value="LRR_14"/>
    <property type="match status" value="1"/>
</dbReference>
<evidence type="ECO:0000259" key="8">
    <source>
        <dbReference type="Pfam" id="PF23598"/>
    </source>
</evidence>
<organism evidence="9 10">
    <name type="scientific">Hevea brasiliensis</name>
    <name type="common">Para rubber tree</name>
    <name type="synonym">Siphonia brasiliensis</name>
    <dbReference type="NCBI Taxonomy" id="3981"/>
    <lineage>
        <taxon>Eukaryota</taxon>
        <taxon>Viridiplantae</taxon>
        <taxon>Streptophyta</taxon>
        <taxon>Embryophyta</taxon>
        <taxon>Tracheophyta</taxon>
        <taxon>Spermatophyta</taxon>
        <taxon>Magnoliopsida</taxon>
        <taxon>eudicotyledons</taxon>
        <taxon>Gunneridae</taxon>
        <taxon>Pentapetalae</taxon>
        <taxon>rosids</taxon>
        <taxon>fabids</taxon>
        <taxon>Malpighiales</taxon>
        <taxon>Euphorbiaceae</taxon>
        <taxon>Crotonoideae</taxon>
        <taxon>Micrandreae</taxon>
        <taxon>Hevea</taxon>
    </lineage>
</organism>
<dbReference type="EMBL" id="JARPOI010000006">
    <property type="protein sequence ID" value="KAJ9178560.1"/>
    <property type="molecule type" value="Genomic_DNA"/>
</dbReference>
<dbReference type="InterPro" id="IPR027417">
    <property type="entry name" value="P-loop_NTPase"/>
</dbReference>
<dbReference type="PRINTS" id="PR00364">
    <property type="entry name" value="DISEASERSIST"/>
</dbReference>
<dbReference type="Gene3D" id="1.10.8.430">
    <property type="entry name" value="Helical domain of apoptotic protease-activating factors"/>
    <property type="match status" value="1"/>
</dbReference>
<evidence type="ECO:0000256" key="2">
    <source>
        <dbReference type="ARBA" id="ARBA00022741"/>
    </source>
</evidence>
<comment type="caution">
    <text evidence="9">The sequence shown here is derived from an EMBL/GenBank/DDBJ whole genome shotgun (WGS) entry which is preliminary data.</text>
</comment>
<dbReference type="Gene3D" id="3.80.10.10">
    <property type="entry name" value="Ribonuclease Inhibitor"/>
    <property type="match status" value="2"/>
</dbReference>
<evidence type="ECO:0000256" key="3">
    <source>
        <dbReference type="ARBA" id="ARBA00022821"/>
    </source>
</evidence>
<dbReference type="Pfam" id="PF00931">
    <property type="entry name" value="NB-ARC"/>
    <property type="match status" value="1"/>
</dbReference>
<reference evidence="9" key="1">
    <citation type="journal article" date="2023" name="Plant Biotechnol. J.">
        <title>Chromosome-level wild Hevea brasiliensis genome provides new tools for genomic-assisted breeding and valuable loci to elevate rubber yield.</title>
        <authorList>
            <person name="Cheng H."/>
            <person name="Song X."/>
            <person name="Hu Y."/>
            <person name="Wu T."/>
            <person name="Yang Q."/>
            <person name="An Z."/>
            <person name="Feng S."/>
            <person name="Deng Z."/>
            <person name="Wu W."/>
            <person name="Zeng X."/>
            <person name="Tu M."/>
            <person name="Wang X."/>
            <person name="Huang H."/>
        </authorList>
    </citation>
    <scope>NUCLEOTIDE SEQUENCE</scope>
    <source>
        <strain evidence="9">MT/VB/25A 57/8</strain>
    </source>
</reference>
<name>A0ABQ9MG33_HEVBR</name>
<feature type="domain" description="NB-ARC" evidence="5">
    <location>
        <begin position="306"/>
        <end position="477"/>
    </location>
</feature>
<dbReference type="InterPro" id="IPR032675">
    <property type="entry name" value="LRR_dom_sf"/>
</dbReference>
<dbReference type="Gene3D" id="1.20.5.4130">
    <property type="match status" value="1"/>
</dbReference>
<dbReference type="InterPro" id="IPR042197">
    <property type="entry name" value="Apaf_helical"/>
</dbReference>
<dbReference type="InterPro" id="IPR036388">
    <property type="entry name" value="WH-like_DNA-bd_sf"/>
</dbReference>
<feature type="transmembrane region" description="Helical" evidence="4">
    <location>
        <begin position="81"/>
        <end position="102"/>
    </location>
</feature>
<keyword evidence="4" id="KW-1133">Transmembrane helix</keyword>
<feature type="domain" description="Disease resistance protein winged helix" evidence="7">
    <location>
        <begin position="560"/>
        <end position="623"/>
    </location>
</feature>
<dbReference type="PANTHER" id="PTHR23155">
    <property type="entry name" value="DISEASE RESISTANCE PROTEIN RP"/>
    <property type="match status" value="1"/>
</dbReference>
<dbReference type="InterPro" id="IPR044974">
    <property type="entry name" value="Disease_R_plants"/>
</dbReference>
<evidence type="ECO:0000256" key="1">
    <source>
        <dbReference type="ARBA" id="ARBA00022737"/>
    </source>
</evidence>
<keyword evidence="10" id="KW-1185">Reference proteome</keyword>
<keyword evidence="2" id="KW-0547">Nucleotide-binding</keyword>
<evidence type="ECO:0000259" key="5">
    <source>
        <dbReference type="Pfam" id="PF00931"/>
    </source>
</evidence>
<dbReference type="PANTHER" id="PTHR23155:SF955">
    <property type="entry name" value="AAA+ ATPASE DOMAIN-CONTAINING PROTEIN"/>
    <property type="match status" value="1"/>
</dbReference>
<gene>
    <name evidence="9" type="ORF">P3X46_010436</name>
</gene>
<keyword evidence="4" id="KW-0472">Membrane</keyword>
<dbReference type="Pfam" id="PF23559">
    <property type="entry name" value="WHD_DRP"/>
    <property type="match status" value="1"/>
</dbReference>
<accession>A0ABQ9MG33</accession>
<dbReference type="InterPro" id="IPR055414">
    <property type="entry name" value="LRR_R13L4/SHOC2-like"/>
</dbReference>
<feature type="domain" description="Disease resistance R13L4/SHOC-2-like LRR" evidence="8">
    <location>
        <begin position="715"/>
        <end position="1026"/>
    </location>
</feature>